<proteinExistence type="predicted"/>
<dbReference type="Proteomes" id="UP000800094">
    <property type="component" value="Unassembled WGS sequence"/>
</dbReference>
<organism evidence="3 4">
    <name type="scientific">Trematosphaeria pertusa</name>
    <dbReference type="NCBI Taxonomy" id="390896"/>
    <lineage>
        <taxon>Eukaryota</taxon>
        <taxon>Fungi</taxon>
        <taxon>Dikarya</taxon>
        <taxon>Ascomycota</taxon>
        <taxon>Pezizomycotina</taxon>
        <taxon>Dothideomycetes</taxon>
        <taxon>Pleosporomycetidae</taxon>
        <taxon>Pleosporales</taxon>
        <taxon>Massarineae</taxon>
        <taxon>Trematosphaeriaceae</taxon>
        <taxon>Trematosphaeria</taxon>
    </lineage>
</organism>
<sequence>MLRITSFFLSLAALVTRGRAGIAFGDSYTFVQGTAGYPAFSFIGGYLPSQFSFKPQQLLSDRIVGGYNGTACGGPNWAEYLTGCGLGDGLHDPAQCPIQLWDFAFAGADTTEELLPLHHNYTVPLVNQTQQYLTYAEPVIGHHMDKTRALVAIWIGINDINDAAGMPNVTYLDFYDATLDIVFDASVQTMYDAGYRHFLFVNLPPLDRTPSAQQSSNPNPNATMINQWNSALAAHKDAWARKHDDATALLYDVNSFLNGVMDHPQKYGITNTTGFCGSKDPQVLLDPERFGCVPLREYFWFDAGHISSRAHEVMVEDLRPFLRGESERYGSDGGR</sequence>
<dbReference type="OrthoDB" id="1600564at2759"/>
<dbReference type="PANTHER" id="PTHR45648:SF85">
    <property type="entry name" value="A, PUTATIVE (AFU_ORTHOLOGUE AFUA_2G10760)-RELATED"/>
    <property type="match status" value="1"/>
</dbReference>
<dbReference type="InterPro" id="IPR001087">
    <property type="entry name" value="GDSL"/>
</dbReference>
<gene>
    <name evidence="3" type="ORF">BU26DRAFT_543579</name>
</gene>
<name>A0A6A6I1S5_9PLEO</name>
<dbReference type="PANTHER" id="PTHR45648">
    <property type="entry name" value="GDSL LIPASE/ACYLHYDROLASE FAMILY PROTEIN (AFU_ORTHOLOGUE AFUA_4G14700)"/>
    <property type="match status" value="1"/>
</dbReference>
<feature type="chain" id="PRO_5025571853" evidence="2">
    <location>
        <begin position="21"/>
        <end position="335"/>
    </location>
</feature>
<dbReference type="InterPro" id="IPR051058">
    <property type="entry name" value="GDSL_Est/Lipase"/>
</dbReference>
<dbReference type="Pfam" id="PF00657">
    <property type="entry name" value="Lipase_GDSL"/>
    <property type="match status" value="1"/>
</dbReference>
<dbReference type="SUPFAM" id="SSF52266">
    <property type="entry name" value="SGNH hydrolase"/>
    <property type="match status" value="1"/>
</dbReference>
<accession>A0A6A6I1S5</accession>
<reference evidence="3" key="1">
    <citation type="journal article" date="2020" name="Stud. Mycol.">
        <title>101 Dothideomycetes genomes: a test case for predicting lifestyles and emergence of pathogens.</title>
        <authorList>
            <person name="Haridas S."/>
            <person name="Albert R."/>
            <person name="Binder M."/>
            <person name="Bloem J."/>
            <person name="Labutti K."/>
            <person name="Salamov A."/>
            <person name="Andreopoulos B."/>
            <person name="Baker S."/>
            <person name="Barry K."/>
            <person name="Bills G."/>
            <person name="Bluhm B."/>
            <person name="Cannon C."/>
            <person name="Castanera R."/>
            <person name="Culley D."/>
            <person name="Daum C."/>
            <person name="Ezra D."/>
            <person name="Gonzalez J."/>
            <person name="Henrissat B."/>
            <person name="Kuo A."/>
            <person name="Liang C."/>
            <person name="Lipzen A."/>
            <person name="Lutzoni F."/>
            <person name="Magnuson J."/>
            <person name="Mondo S."/>
            <person name="Nolan M."/>
            <person name="Ohm R."/>
            <person name="Pangilinan J."/>
            <person name="Park H.-J."/>
            <person name="Ramirez L."/>
            <person name="Alfaro M."/>
            <person name="Sun H."/>
            <person name="Tritt A."/>
            <person name="Yoshinaga Y."/>
            <person name="Zwiers L.-H."/>
            <person name="Turgeon B."/>
            <person name="Goodwin S."/>
            <person name="Spatafora J."/>
            <person name="Crous P."/>
            <person name="Grigoriev I."/>
        </authorList>
    </citation>
    <scope>NUCLEOTIDE SEQUENCE</scope>
    <source>
        <strain evidence="3">CBS 122368</strain>
    </source>
</reference>
<evidence type="ECO:0000256" key="2">
    <source>
        <dbReference type="SAM" id="SignalP"/>
    </source>
</evidence>
<keyword evidence="2" id="KW-0732">Signal</keyword>
<dbReference type="AlphaFoldDB" id="A0A6A6I1S5"/>
<feature type="signal peptide" evidence="2">
    <location>
        <begin position="1"/>
        <end position="20"/>
    </location>
</feature>
<dbReference type="InterPro" id="IPR036514">
    <property type="entry name" value="SGNH_hydro_sf"/>
</dbReference>
<dbReference type="EMBL" id="ML987205">
    <property type="protein sequence ID" value="KAF2243530.1"/>
    <property type="molecule type" value="Genomic_DNA"/>
</dbReference>
<dbReference type="RefSeq" id="XP_033678534.1">
    <property type="nucleotide sequence ID" value="XM_033831701.1"/>
</dbReference>
<protein>
    <submittedName>
        <fullName evidence="3">Carbohydrate esterase family 16 protein</fullName>
    </submittedName>
</protein>
<keyword evidence="1" id="KW-0378">Hydrolase</keyword>
<keyword evidence="4" id="KW-1185">Reference proteome</keyword>
<evidence type="ECO:0000313" key="4">
    <source>
        <dbReference type="Proteomes" id="UP000800094"/>
    </source>
</evidence>
<dbReference type="GeneID" id="54585031"/>
<dbReference type="GO" id="GO:0016788">
    <property type="term" value="F:hydrolase activity, acting on ester bonds"/>
    <property type="evidence" value="ECO:0007669"/>
    <property type="project" value="InterPro"/>
</dbReference>
<evidence type="ECO:0000313" key="3">
    <source>
        <dbReference type="EMBL" id="KAF2243530.1"/>
    </source>
</evidence>
<dbReference type="Gene3D" id="3.40.50.1110">
    <property type="entry name" value="SGNH hydrolase"/>
    <property type="match status" value="1"/>
</dbReference>
<evidence type="ECO:0000256" key="1">
    <source>
        <dbReference type="ARBA" id="ARBA00022801"/>
    </source>
</evidence>
<dbReference type="CDD" id="cd01846">
    <property type="entry name" value="fatty_acyltransferase_like"/>
    <property type="match status" value="1"/>
</dbReference>